<dbReference type="EMBL" id="FRBT01000006">
    <property type="protein sequence ID" value="SHM45923.1"/>
    <property type="molecule type" value="Genomic_DNA"/>
</dbReference>
<proteinExistence type="predicted"/>
<dbReference type="InterPro" id="IPR018697">
    <property type="entry name" value="DUF2199"/>
</dbReference>
<evidence type="ECO:0000313" key="1">
    <source>
        <dbReference type="EMBL" id="SHM45923.1"/>
    </source>
</evidence>
<dbReference type="RefSeq" id="WP_082815807.1">
    <property type="nucleotide sequence ID" value="NZ_FRBT01000006.1"/>
</dbReference>
<dbReference type="STRING" id="946677.SAMN05444484_106105"/>
<organism evidence="1 2">
    <name type="scientific">Flavobacterium chilense</name>
    <dbReference type="NCBI Taxonomy" id="946677"/>
    <lineage>
        <taxon>Bacteria</taxon>
        <taxon>Pseudomonadati</taxon>
        <taxon>Bacteroidota</taxon>
        <taxon>Flavobacteriia</taxon>
        <taxon>Flavobacteriales</taxon>
        <taxon>Flavobacteriaceae</taxon>
        <taxon>Flavobacterium</taxon>
    </lineage>
</organism>
<gene>
    <name evidence="1" type="ORF">SAMN05444484_106105</name>
</gene>
<dbReference type="Proteomes" id="UP000184028">
    <property type="component" value="Unassembled WGS sequence"/>
</dbReference>
<dbReference type="AlphaFoldDB" id="A0A1M7IZ52"/>
<accession>A0A1M7IZ52</accession>
<sequence length="183" mass="21292">MKSFNTLEKHPENSTYKCACCGQVYEQMPLCFGSGVPEYYFAIPPEERENRIQLDESLCVIDEKYFFHRGRLTIPITDYPEDLVFNVWTSVSEENFYLRIDLWEDPNRINQEPYFGWLQTRVPAYGETLSIKTVAVEQGMGLIPEIKMIEENHPLTIDQEKGITFEKAVAIVNEIMKIQHGKS</sequence>
<name>A0A1M7IZ52_9FLAO</name>
<evidence type="ECO:0008006" key="3">
    <source>
        <dbReference type="Google" id="ProtNLM"/>
    </source>
</evidence>
<reference evidence="2" key="1">
    <citation type="submission" date="2016-11" db="EMBL/GenBank/DDBJ databases">
        <authorList>
            <person name="Varghese N."/>
            <person name="Submissions S."/>
        </authorList>
    </citation>
    <scope>NUCLEOTIDE SEQUENCE [LARGE SCALE GENOMIC DNA]</scope>
    <source>
        <strain evidence="2">DSM 24724</strain>
    </source>
</reference>
<protein>
    <recommendedName>
        <fullName evidence="3">DUF2199 domain-containing protein</fullName>
    </recommendedName>
</protein>
<dbReference type="OrthoDB" id="4404538at2"/>
<keyword evidence="2" id="KW-1185">Reference proteome</keyword>
<dbReference type="Pfam" id="PF09965">
    <property type="entry name" value="DUF2199"/>
    <property type="match status" value="1"/>
</dbReference>
<evidence type="ECO:0000313" key="2">
    <source>
        <dbReference type="Proteomes" id="UP000184028"/>
    </source>
</evidence>